<gene>
    <name evidence="1" type="ORF">FA95DRAFT_1504503</name>
</gene>
<comment type="caution">
    <text evidence="1">The sequence shown here is derived from an EMBL/GenBank/DDBJ whole genome shotgun (WGS) entry which is preliminary data.</text>
</comment>
<name>A0ACB8R609_9AGAM</name>
<dbReference type="Proteomes" id="UP000814033">
    <property type="component" value="Unassembled WGS sequence"/>
</dbReference>
<accession>A0ACB8R609</accession>
<evidence type="ECO:0000313" key="1">
    <source>
        <dbReference type="EMBL" id="KAI0039210.1"/>
    </source>
</evidence>
<sequence length="578" mass="61383">MSLKRVASGSTSRVLKQTRLLPSRIHRYYSTPTSSNAPEDSDVVIVGGGPAGLALASALGSSDAVKQNLKITLVEFGDLEKVRGWNMPSDAFSNRVSSLTNVSQNFLEEIGAWDLVDEGRTCGLEEMKVWDGISDARIDFNAATLGLGSSMTAGNQMARLTENLNLQRGLLRHLDQHTNVSLLDNTKVDSIHHDGNDADGWPAVHLSNGKVLRARLLVGADGFNSPVRSYAGIESYGWNYPTHAIVATLQHAPRSLQPNTTAYQRFLPTGPIAFLPLSPTASSLVWSTRPALAAALKQTDPLVLVRMINAAFRLPEVSLRYLHDRILEASTAGAPLTPSEITDEIAWRERAHDIHEYSAYASASVDPVSVNIGIPPEGAELLPPLVENIQPGTVASFPLRFNHAEAYVGEGRGARTVLVGDAAHTIHPLAGQGLNLGLGDAECLARCITGAVQRGGDIGSHTALLPYARERYFENHKMMSAVDKLHKLYASTAPPVVWARSVGVEVLNELDALKAGVMASAGAGPGPGRGDASWGMAASGVEALVGGARVVTAVRDGVRAVGVGALQQLAQSLAGRSR</sequence>
<keyword evidence="1" id="KW-0830">Ubiquinone</keyword>
<reference evidence="1" key="2">
    <citation type="journal article" date="2022" name="New Phytol.">
        <title>Evolutionary transition to the ectomycorrhizal habit in the genomes of a hyperdiverse lineage of mushroom-forming fungi.</title>
        <authorList>
            <person name="Looney B."/>
            <person name="Miyauchi S."/>
            <person name="Morin E."/>
            <person name="Drula E."/>
            <person name="Courty P.E."/>
            <person name="Kohler A."/>
            <person name="Kuo A."/>
            <person name="LaButti K."/>
            <person name="Pangilinan J."/>
            <person name="Lipzen A."/>
            <person name="Riley R."/>
            <person name="Andreopoulos W."/>
            <person name="He G."/>
            <person name="Johnson J."/>
            <person name="Nolan M."/>
            <person name="Tritt A."/>
            <person name="Barry K.W."/>
            <person name="Grigoriev I.V."/>
            <person name="Nagy L.G."/>
            <person name="Hibbett D."/>
            <person name="Henrissat B."/>
            <person name="Matheny P.B."/>
            <person name="Labbe J."/>
            <person name="Martin F.M."/>
        </authorList>
    </citation>
    <scope>NUCLEOTIDE SEQUENCE</scope>
    <source>
        <strain evidence="1">FP105234-sp</strain>
    </source>
</reference>
<protein>
    <submittedName>
        <fullName evidence="1">Ubiquinone biosynthesis hydrox</fullName>
    </submittedName>
</protein>
<dbReference type="EMBL" id="MU276338">
    <property type="protein sequence ID" value="KAI0039210.1"/>
    <property type="molecule type" value="Genomic_DNA"/>
</dbReference>
<evidence type="ECO:0000313" key="2">
    <source>
        <dbReference type="Proteomes" id="UP000814033"/>
    </source>
</evidence>
<keyword evidence="2" id="KW-1185">Reference proteome</keyword>
<proteinExistence type="predicted"/>
<organism evidence="1 2">
    <name type="scientific">Auriscalpium vulgare</name>
    <dbReference type="NCBI Taxonomy" id="40419"/>
    <lineage>
        <taxon>Eukaryota</taxon>
        <taxon>Fungi</taxon>
        <taxon>Dikarya</taxon>
        <taxon>Basidiomycota</taxon>
        <taxon>Agaricomycotina</taxon>
        <taxon>Agaricomycetes</taxon>
        <taxon>Russulales</taxon>
        <taxon>Auriscalpiaceae</taxon>
        <taxon>Auriscalpium</taxon>
    </lineage>
</organism>
<reference evidence="1" key="1">
    <citation type="submission" date="2021-02" db="EMBL/GenBank/DDBJ databases">
        <authorList>
            <consortium name="DOE Joint Genome Institute"/>
            <person name="Ahrendt S."/>
            <person name="Looney B.P."/>
            <person name="Miyauchi S."/>
            <person name="Morin E."/>
            <person name="Drula E."/>
            <person name="Courty P.E."/>
            <person name="Chicoki N."/>
            <person name="Fauchery L."/>
            <person name="Kohler A."/>
            <person name="Kuo A."/>
            <person name="Labutti K."/>
            <person name="Pangilinan J."/>
            <person name="Lipzen A."/>
            <person name="Riley R."/>
            <person name="Andreopoulos W."/>
            <person name="He G."/>
            <person name="Johnson J."/>
            <person name="Barry K.W."/>
            <person name="Grigoriev I.V."/>
            <person name="Nagy L."/>
            <person name="Hibbett D."/>
            <person name="Henrissat B."/>
            <person name="Matheny P.B."/>
            <person name="Labbe J."/>
            <person name="Martin F."/>
        </authorList>
    </citation>
    <scope>NUCLEOTIDE SEQUENCE</scope>
    <source>
        <strain evidence="1">FP105234-sp</strain>
    </source>
</reference>